<organism evidence="1 2">
    <name type="scientific">Leersia perrieri</name>
    <dbReference type="NCBI Taxonomy" id="77586"/>
    <lineage>
        <taxon>Eukaryota</taxon>
        <taxon>Viridiplantae</taxon>
        <taxon>Streptophyta</taxon>
        <taxon>Embryophyta</taxon>
        <taxon>Tracheophyta</taxon>
        <taxon>Spermatophyta</taxon>
        <taxon>Magnoliopsida</taxon>
        <taxon>Liliopsida</taxon>
        <taxon>Poales</taxon>
        <taxon>Poaceae</taxon>
        <taxon>BOP clade</taxon>
        <taxon>Oryzoideae</taxon>
        <taxon>Oryzeae</taxon>
        <taxon>Oryzinae</taxon>
        <taxon>Leersia</taxon>
    </lineage>
</organism>
<proteinExistence type="predicted"/>
<dbReference type="AlphaFoldDB" id="A0A0D9WWG2"/>
<name>A0A0D9WWG2_9ORYZ</name>
<evidence type="ECO:0000313" key="2">
    <source>
        <dbReference type="Proteomes" id="UP000032180"/>
    </source>
</evidence>
<accession>A0A0D9WWG2</accession>
<keyword evidence="2" id="KW-1185">Reference proteome</keyword>
<dbReference type="Gramene" id="LPERR07G05260.1">
    <property type="protein sequence ID" value="LPERR07G05260.1"/>
    <property type="gene ID" value="LPERR07G05260"/>
</dbReference>
<evidence type="ECO:0000313" key="1">
    <source>
        <dbReference type="EnsemblPlants" id="LPERR07G05260.1"/>
    </source>
</evidence>
<dbReference type="Proteomes" id="UP000032180">
    <property type="component" value="Chromosome 7"/>
</dbReference>
<reference evidence="1" key="3">
    <citation type="submission" date="2015-04" db="UniProtKB">
        <authorList>
            <consortium name="EnsemblPlants"/>
        </authorList>
    </citation>
    <scope>IDENTIFICATION</scope>
</reference>
<sequence>MGFVARANSNSTVAWATYMMEPQLSSSLFLVMYRVRYSLVIGVANNFGKLMQLPLGDGPSKRKAGGFVDDESSKIESKLDVVHVNSHQMEATKDDFQELEAKRELVITENDEQRSPLMMELMKQNNSGYITLSSDDESDEVMITLSMIMDIAHI</sequence>
<reference evidence="1 2" key="1">
    <citation type="submission" date="2012-08" db="EMBL/GenBank/DDBJ databases">
        <title>Oryza genome evolution.</title>
        <authorList>
            <person name="Wing R.A."/>
        </authorList>
    </citation>
    <scope>NUCLEOTIDE SEQUENCE</scope>
</reference>
<reference evidence="2" key="2">
    <citation type="submission" date="2013-12" db="EMBL/GenBank/DDBJ databases">
        <authorList>
            <person name="Yu Y."/>
            <person name="Lee S."/>
            <person name="de Baynast K."/>
            <person name="Wissotski M."/>
            <person name="Liu L."/>
            <person name="Talag J."/>
            <person name="Goicoechea J."/>
            <person name="Angelova A."/>
            <person name="Jetty R."/>
            <person name="Kudrna D."/>
            <person name="Golser W."/>
            <person name="Rivera L."/>
            <person name="Zhang J."/>
            <person name="Wing R."/>
        </authorList>
    </citation>
    <scope>NUCLEOTIDE SEQUENCE</scope>
</reference>
<protein>
    <submittedName>
        <fullName evidence="1">Uncharacterized protein</fullName>
    </submittedName>
</protein>
<dbReference type="EnsemblPlants" id="LPERR07G05260.1">
    <property type="protein sequence ID" value="LPERR07G05260.1"/>
    <property type="gene ID" value="LPERR07G05260"/>
</dbReference>
<dbReference type="HOGENOM" id="CLU_1706831_0_0_1"/>